<gene>
    <name evidence="2" type="ORF">AB8B28_06085</name>
</gene>
<reference evidence="2" key="1">
    <citation type="submission" date="2024-07" db="EMBL/GenBank/DDBJ databases">
        <authorList>
            <person name="Li X.-J."/>
            <person name="Wang X."/>
        </authorList>
    </citation>
    <scope>NUCLEOTIDE SEQUENCE</scope>
    <source>
        <strain evidence="2">HSP-536</strain>
    </source>
</reference>
<feature type="signal peptide" evidence="1">
    <location>
        <begin position="1"/>
        <end position="18"/>
    </location>
</feature>
<organism evidence="2">
    <name type="scientific">Leptotrichia alba</name>
    <dbReference type="NCBI Taxonomy" id="3239304"/>
    <lineage>
        <taxon>Bacteria</taxon>
        <taxon>Fusobacteriati</taxon>
        <taxon>Fusobacteriota</taxon>
        <taxon>Fusobacteriia</taxon>
        <taxon>Fusobacteriales</taxon>
        <taxon>Leptotrichiaceae</taxon>
        <taxon>Leptotrichia</taxon>
    </lineage>
</organism>
<protein>
    <submittedName>
        <fullName evidence="2">Uncharacterized protein</fullName>
    </submittedName>
</protein>
<proteinExistence type="predicted"/>
<keyword evidence="1" id="KW-0732">Signal</keyword>
<dbReference type="KEGG" id="lala:AB8B28_06085"/>
<feature type="chain" id="PRO_5044327742" evidence="1">
    <location>
        <begin position="19"/>
        <end position="181"/>
    </location>
</feature>
<evidence type="ECO:0000256" key="1">
    <source>
        <dbReference type="SAM" id="SignalP"/>
    </source>
</evidence>
<accession>A0AB39V1R2</accession>
<dbReference type="EMBL" id="CP165647">
    <property type="protein sequence ID" value="XDU61233.1"/>
    <property type="molecule type" value="Genomic_DNA"/>
</dbReference>
<dbReference type="AlphaFoldDB" id="A0AB39V1R2"/>
<evidence type="ECO:0000313" key="2">
    <source>
        <dbReference type="EMBL" id="XDU61233.1"/>
    </source>
</evidence>
<dbReference type="RefSeq" id="WP_369714688.1">
    <property type="nucleotide sequence ID" value="NZ_CP165647.1"/>
</dbReference>
<sequence length="181" mass="21455">MKKLIPSLLFLLGMQGFSNTCNFVNNPDFFLDKVIKKIQSEKKTNDIFCDRDSIKMAYYTIENEDYNANIGIVIKVDQTTSNDEFKKIFSKKFDEYKNFFTKIDTKDLGNNPLPDKEIVRFYVQFPDEKSIIIIGKYEYDLKTKQYQMVVNSKAKEYFEKIQLFEKIPQIQNIAYSDEQVY</sequence>
<name>A0AB39V1R2_9FUSO</name>